<dbReference type="InterPro" id="IPR012910">
    <property type="entry name" value="Plug_dom"/>
</dbReference>
<dbReference type="AlphaFoldDB" id="A0A563UCV9"/>
<keyword evidence="5" id="KW-0732">Signal</keyword>
<dbReference type="InterPro" id="IPR039426">
    <property type="entry name" value="TonB-dep_rcpt-like"/>
</dbReference>
<dbReference type="InterPro" id="IPR008969">
    <property type="entry name" value="CarboxyPept-like_regulatory"/>
</dbReference>
<keyword evidence="6 8" id="KW-0472">Membrane</keyword>
<name>A0A563UCV9_9SPHI</name>
<evidence type="ECO:0000256" key="2">
    <source>
        <dbReference type="ARBA" id="ARBA00022448"/>
    </source>
</evidence>
<organism evidence="10 11">
    <name type="scientific">Mucilaginibacter pallidiroseus</name>
    <dbReference type="NCBI Taxonomy" id="2599295"/>
    <lineage>
        <taxon>Bacteria</taxon>
        <taxon>Pseudomonadati</taxon>
        <taxon>Bacteroidota</taxon>
        <taxon>Sphingobacteriia</taxon>
        <taxon>Sphingobacteriales</taxon>
        <taxon>Sphingobacteriaceae</taxon>
        <taxon>Mucilaginibacter</taxon>
    </lineage>
</organism>
<evidence type="ECO:0000256" key="8">
    <source>
        <dbReference type="PROSITE-ProRule" id="PRU01360"/>
    </source>
</evidence>
<evidence type="ECO:0000256" key="6">
    <source>
        <dbReference type="ARBA" id="ARBA00023136"/>
    </source>
</evidence>
<keyword evidence="11" id="KW-1185">Reference proteome</keyword>
<keyword evidence="7 8" id="KW-0998">Cell outer membrane</keyword>
<feature type="domain" description="TonB-dependent receptor plug" evidence="9">
    <location>
        <begin position="172"/>
        <end position="299"/>
    </location>
</feature>
<dbReference type="RefSeq" id="WP_146381674.1">
    <property type="nucleotide sequence ID" value="NZ_VOEJ01000004.1"/>
</dbReference>
<evidence type="ECO:0000256" key="1">
    <source>
        <dbReference type="ARBA" id="ARBA00004571"/>
    </source>
</evidence>
<dbReference type="GO" id="GO:0009279">
    <property type="term" value="C:cell outer membrane"/>
    <property type="evidence" value="ECO:0007669"/>
    <property type="project" value="UniProtKB-SubCell"/>
</dbReference>
<dbReference type="NCBIfam" id="TIGR04056">
    <property type="entry name" value="OMP_RagA_SusC"/>
    <property type="match status" value="1"/>
</dbReference>
<keyword evidence="4 8" id="KW-0812">Transmembrane</keyword>
<dbReference type="Pfam" id="PF13715">
    <property type="entry name" value="CarbopepD_reg_2"/>
    <property type="match status" value="1"/>
</dbReference>
<evidence type="ECO:0000256" key="7">
    <source>
        <dbReference type="ARBA" id="ARBA00023237"/>
    </source>
</evidence>
<sequence length="1082" mass="116326">MPVKNVLKQINKETKISFVFSNGIVNDQEVSLSVKNEQVSVVLKKILNPIGMDYAISGSVILIDKKLVATAEAGSKIAPVKVSGKVSDGTGQPLIGVSVKVKNSGIGTVTNADGRYTLTTPDENAVLVFSYMGFVTQEIAVAGRQTIDVKLLENQNNLNEVVVTALGISRQKKALAYSVTEVKGDEFTQARENNVANALTGKVAGVNATGLSTGPGGSSRVLIRGNGSLSGSNQPLYVVNGMPIDNSVPGGSAATNAGGGNVDRGDGIAGINPDDIESISVLKGGTAAALYGARAANGVILITTKKGRAQQGIGVEYNTTFTAETPAVFPDWQYEYGQGDGGVKPMTLGASQTTGRRSFGAKIDGSPFIGLDGKEHAYTAQRDNIKNFYRTGTTFTNTVAFTGGSEALTYRFSMADLNSKSILPNSGFDRKTFNLNVSGKLSKKLSFEALAQYNIETAKNRASAGDALGNPNWTPYMIANTEDIRWLSPGYDANNNEIMWNDASIASNSYFVVNKYQQRDTKNRFIGQAGVTYEIFKDLSLKGVVSRDFYYYNYSYIIPTGTLYVPFGQYNELKADASETNGLLTLNYTKKVKDFGISAFVGANQQRSVYNQSNIAGSNYIIPYFYSSTNLSTISTTPTNNKTAINSLMGSADFSFKNFAYLTVTGRQDWFSTLSPQNNTIFYPSVGGSFVLSEAVRLPQSISYAKLRASWAQVGGGAPDPYQINQAFTMLPSSGQPLQAVSSPIITNMNLRPYTSTTTEVGVEARFLNNRVGFDLTLYNRKTTNDIVSTAITVASGYNNVLLNVGELSNKGIEGLVTGTPIKTPNFTWSASYNVAYNKNEVVRLAAGLNQIQMASSVNGWGYINNIVGQPYGAIVGTRMLKNAAGQTVFNATTGLPVATGLQTLGNGVAPLTMGLTNDFKYKRFSLNILVDGKFGNKILSLMEIYGTRLGLMKTTLPGRDGGLLISGVDQAGNAYSRTVPVADLRTYYDNYKSYSELFLHDASFVKLRQVILSYALPTTSLKKLGVQGASVSLVGRNLLTIYKQTDNFDPESSFTNGSSQGFESFGLPRTRSFGVNLMVKF</sequence>
<comment type="caution">
    <text evidence="10">The sequence shown here is derived from an EMBL/GenBank/DDBJ whole genome shotgun (WGS) entry which is preliminary data.</text>
</comment>
<evidence type="ECO:0000256" key="4">
    <source>
        <dbReference type="ARBA" id="ARBA00022692"/>
    </source>
</evidence>
<dbReference type="InterPro" id="IPR036942">
    <property type="entry name" value="Beta-barrel_TonB_sf"/>
</dbReference>
<dbReference type="InterPro" id="IPR023997">
    <property type="entry name" value="TonB-dep_OMP_SusC/RagA_CS"/>
</dbReference>
<evidence type="ECO:0000256" key="5">
    <source>
        <dbReference type="ARBA" id="ARBA00022729"/>
    </source>
</evidence>
<evidence type="ECO:0000313" key="10">
    <source>
        <dbReference type="EMBL" id="TWR29187.1"/>
    </source>
</evidence>
<protein>
    <submittedName>
        <fullName evidence="10">SusC/RagA family TonB-linked outer membrane protein</fullName>
    </submittedName>
</protein>
<accession>A0A563UCV9</accession>
<dbReference type="PROSITE" id="PS52016">
    <property type="entry name" value="TONB_DEPENDENT_REC_3"/>
    <property type="match status" value="1"/>
</dbReference>
<dbReference type="Pfam" id="PF07715">
    <property type="entry name" value="Plug"/>
    <property type="match status" value="1"/>
</dbReference>
<dbReference type="Gene3D" id="2.170.130.10">
    <property type="entry name" value="TonB-dependent receptor, plug domain"/>
    <property type="match status" value="1"/>
</dbReference>
<gene>
    <name evidence="10" type="ORF">FPZ43_09420</name>
</gene>
<evidence type="ECO:0000256" key="3">
    <source>
        <dbReference type="ARBA" id="ARBA00022452"/>
    </source>
</evidence>
<dbReference type="OrthoDB" id="9768177at2"/>
<dbReference type="Gene3D" id="2.40.170.20">
    <property type="entry name" value="TonB-dependent receptor, beta-barrel domain"/>
    <property type="match status" value="1"/>
</dbReference>
<dbReference type="SUPFAM" id="SSF56935">
    <property type="entry name" value="Porins"/>
    <property type="match status" value="1"/>
</dbReference>
<dbReference type="PANTHER" id="PTHR30069">
    <property type="entry name" value="TONB-DEPENDENT OUTER MEMBRANE RECEPTOR"/>
    <property type="match status" value="1"/>
</dbReference>
<dbReference type="GO" id="GO:0044718">
    <property type="term" value="P:siderophore transmembrane transport"/>
    <property type="evidence" value="ECO:0007669"/>
    <property type="project" value="TreeGrafter"/>
</dbReference>
<proteinExistence type="inferred from homology"/>
<dbReference type="NCBIfam" id="TIGR04057">
    <property type="entry name" value="SusC_RagA_signa"/>
    <property type="match status" value="1"/>
</dbReference>
<comment type="subcellular location">
    <subcellularLocation>
        <location evidence="1 8">Cell outer membrane</location>
        <topology evidence="1 8">Multi-pass membrane protein</topology>
    </subcellularLocation>
</comment>
<dbReference type="InterPro" id="IPR023996">
    <property type="entry name" value="TonB-dep_OMP_SusC/RagA"/>
</dbReference>
<dbReference type="Proteomes" id="UP000320042">
    <property type="component" value="Unassembled WGS sequence"/>
</dbReference>
<dbReference type="SUPFAM" id="SSF49464">
    <property type="entry name" value="Carboxypeptidase regulatory domain-like"/>
    <property type="match status" value="1"/>
</dbReference>
<comment type="similarity">
    <text evidence="8">Belongs to the TonB-dependent receptor family.</text>
</comment>
<dbReference type="PANTHER" id="PTHR30069:SF29">
    <property type="entry name" value="HEMOGLOBIN AND HEMOGLOBIN-HAPTOGLOBIN-BINDING PROTEIN 1-RELATED"/>
    <property type="match status" value="1"/>
</dbReference>
<evidence type="ECO:0000313" key="11">
    <source>
        <dbReference type="Proteomes" id="UP000320042"/>
    </source>
</evidence>
<dbReference type="GO" id="GO:0015344">
    <property type="term" value="F:siderophore uptake transmembrane transporter activity"/>
    <property type="evidence" value="ECO:0007669"/>
    <property type="project" value="TreeGrafter"/>
</dbReference>
<reference evidence="10 11" key="1">
    <citation type="submission" date="2019-07" db="EMBL/GenBank/DDBJ databases">
        <authorList>
            <person name="Kim J."/>
        </authorList>
    </citation>
    <scope>NUCLEOTIDE SEQUENCE [LARGE SCALE GENOMIC DNA]</scope>
    <source>
        <strain evidence="11">dk17</strain>
    </source>
</reference>
<dbReference type="Gene3D" id="2.60.40.1120">
    <property type="entry name" value="Carboxypeptidase-like, regulatory domain"/>
    <property type="match status" value="1"/>
</dbReference>
<keyword evidence="2 8" id="KW-0813">Transport</keyword>
<keyword evidence="3 8" id="KW-1134">Transmembrane beta strand</keyword>
<dbReference type="InterPro" id="IPR037066">
    <property type="entry name" value="Plug_dom_sf"/>
</dbReference>
<evidence type="ECO:0000259" key="9">
    <source>
        <dbReference type="Pfam" id="PF07715"/>
    </source>
</evidence>
<dbReference type="EMBL" id="VOEJ01000004">
    <property type="protein sequence ID" value="TWR29187.1"/>
    <property type="molecule type" value="Genomic_DNA"/>
</dbReference>